<dbReference type="OrthoDB" id="775260at2759"/>
<dbReference type="Proteomes" id="UP001652626">
    <property type="component" value="Chromosome 16"/>
</dbReference>
<evidence type="ECO:0000256" key="4">
    <source>
        <dbReference type="ARBA" id="ARBA00022840"/>
    </source>
</evidence>
<dbReference type="GO" id="GO:0005739">
    <property type="term" value="C:mitochondrion"/>
    <property type="evidence" value="ECO:0007669"/>
    <property type="project" value="TreeGrafter"/>
</dbReference>
<protein>
    <submittedName>
        <fullName evidence="6">tRNA dimethylallyltransferase isoform X1</fullName>
    </submittedName>
</protein>
<accession>A0A8B8HZL1</accession>
<dbReference type="GO" id="GO:0052381">
    <property type="term" value="F:tRNA dimethylallyltransferase activity"/>
    <property type="evidence" value="ECO:0007669"/>
    <property type="project" value="InterPro"/>
</dbReference>
<evidence type="ECO:0000313" key="6">
    <source>
        <dbReference type="RefSeq" id="XP_026489226.2"/>
    </source>
</evidence>
<dbReference type="InterPro" id="IPR027417">
    <property type="entry name" value="P-loop_NTPase"/>
</dbReference>
<dbReference type="PANTHER" id="PTHR11088:SF89">
    <property type="entry name" value="TRNA DIMETHYLALLYLTRANSFERASE"/>
    <property type="match status" value="1"/>
</dbReference>
<sequence>MALRSVISSKLPMVVILGATGTGKTKLGVEIAQRFGTEIISADSMQIYKGLDIVTAKASLQERELVPHHLLDILEPHQMFTVVDFRNRALKIIDNLTEQGKIPIIVGGTNYYIESIVYKILVEDMNNADELLWEKSKRKRDYCETDVSGENCRKKLSNDNINELSDNVPAPGISSDNTDSSKINSVEIKDISKEQLKEDVDNESRFTNDEIHARLNAIDPEMASRLHPNNRRKVLRAIEVWLKTGRRHSEVLDEQKESEGQLRRPGATVILWLKCEQTVHDERLNSRVDAMLEQGLIDELLDFHDRHNKQRIRDGTPPDYTKGIFQTLGFKEFHEYLMLPPDKKNSEEGKKLLRESIENMKMGTRRYARRQNKMVKGRFLEHPTREIPLIYELNTTDLSQWDSEVKNKALDIINSLITNTPCQYEHLKPEKKNEEISNMNVHSCNYCQVCERLIIGDKEYSIHLKSHKHMRVLKSKERLAKLANLNKEIDTNKIE</sequence>
<evidence type="ECO:0000256" key="2">
    <source>
        <dbReference type="ARBA" id="ARBA00022679"/>
    </source>
</evidence>
<dbReference type="GeneID" id="113395765"/>
<dbReference type="InterPro" id="IPR018022">
    <property type="entry name" value="IPT"/>
</dbReference>
<keyword evidence="3" id="KW-0547">Nucleotide-binding</keyword>
<dbReference type="SUPFAM" id="SSF52540">
    <property type="entry name" value="P-loop containing nucleoside triphosphate hydrolases"/>
    <property type="match status" value="2"/>
</dbReference>
<dbReference type="Gene3D" id="3.40.50.300">
    <property type="entry name" value="P-loop containing nucleotide triphosphate hydrolases"/>
    <property type="match status" value="1"/>
</dbReference>
<dbReference type="PANTHER" id="PTHR11088">
    <property type="entry name" value="TRNA DIMETHYLALLYLTRANSFERASE"/>
    <property type="match status" value="1"/>
</dbReference>
<dbReference type="HAMAP" id="MF_00185">
    <property type="entry name" value="IPP_trans"/>
    <property type="match status" value="1"/>
</dbReference>
<evidence type="ECO:0000256" key="3">
    <source>
        <dbReference type="ARBA" id="ARBA00022741"/>
    </source>
</evidence>
<name>A0A8B8HZL1_VANTA</name>
<organism evidence="5 6">
    <name type="scientific">Vanessa tameamea</name>
    <name type="common">Kamehameha butterfly</name>
    <dbReference type="NCBI Taxonomy" id="334116"/>
    <lineage>
        <taxon>Eukaryota</taxon>
        <taxon>Metazoa</taxon>
        <taxon>Ecdysozoa</taxon>
        <taxon>Arthropoda</taxon>
        <taxon>Hexapoda</taxon>
        <taxon>Insecta</taxon>
        <taxon>Pterygota</taxon>
        <taxon>Neoptera</taxon>
        <taxon>Endopterygota</taxon>
        <taxon>Lepidoptera</taxon>
        <taxon>Glossata</taxon>
        <taxon>Ditrysia</taxon>
        <taxon>Papilionoidea</taxon>
        <taxon>Nymphalidae</taxon>
        <taxon>Nymphalinae</taxon>
        <taxon>Vanessa</taxon>
    </lineage>
</organism>
<dbReference type="GO" id="GO:0005524">
    <property type="term" value="F:ATP binding"/>
    <property type="evidence" value="ECO:0007669"/>
    <property type="project" value="UniProtKB-KW"/>
</dbReference>
<dbReference type="Pfam" id="PF01715">
    <property type="entry name" value="IPPT"/>
    <property type="match status" value="2"/>
</dbReference>
<evidence type="ECO:0000313" key="5">
    <source>
        <dbReference type="Proteomes" id="UP001652626"/>
    </source>
</evidence>
<gene>
    <name evidence="6" type="primary">LOC113395765</name>
</gene>
<dbReference type="OMA" id="WGLHLKS"/>
<dbReference type="AlphaFoldDB" id="A0A8B8HZL1"/>
<comment type="similarity">
    <text evidence="1">Belongs to the IPP transferase family.</text>
</comment>
<keyword evidence="4" id="KW-0067">ATP-binding</keyword>
<proteinExistence type="inferred from homology"/>
<dbReference type="RefSeq" id="XP_026489226.2">
    <property type="nucleotide sequence ID" value="XM_026633441.2"/>
</dbReference>
<evidence type="ECO:0000256" key="1">
    <source>
        <dbReference type="ARBA" id="ARBA00005842"/>
    </source>
</evidence>
<dbReference type="GO" id="GO:0006400">
    <property type="term" value="P:tRNA modification"/>
    <property type="evidence" value="ECO:0007669"/>
    <property type="project" value="TreeGrafter"/>
</dbReference>
<dbReference type="InterPro" id="IPR039657">
    <property type="entry name" value="Dimethylallyltransferase"/>
</dbReference>
<dbReference type="Gene3D" id="1.10.20.140">
    <property type="match status" value="1"/>
</dbReference>
<dbReference type="SUPFAM" id="SSF57667">
    <property type="entry name" value="beta-beta-alpha zinc fingers"/>
    <property type="match status" value="1"/>
</dbReference>
<keyword evidence="2" id="KW-0808">Transferase</keyword>
<dbReference type="InterPro" id="IPR036236">
    <property type="entry name" value="Znf_C2H2_sf"/>
</dbReference>
<keyword evidence="5" id="KW-1185">Reference proteome</keyword>
<reference evidence="6" key="1">
    <citation type="submission" date="2025-08" db="UniProtKB">
        <authorList>
            <consortium name="RefSeq"/>
        </authorList>
    </citation>
    <scope>IDENTIFICATION</scope>
    <source>
        <tissue evidence="6">Whole body</tissue>
    </source>
</reference>